<dbReference type="PROSITE" id="PS50851">
    <property type="entry name" value="CHEW"/>
    <property type="match status" value="1"/>
</dbReference>
<evidence type="ECO:0000259" key="1">
    <source>
        <dbReference type="PROSITE" id="PS50851"/>
    </source>
</evidence>
<name>A0A7C5IZ16_9GAMM</name>
<dbReference type="SUPFAM" id="SSF50341">
    <property type="entry name" value="CheW-like"/>
    <property type="match status" value="1"/>
</dbReference>
<reference evidence="2" key="1">
    <citation type="journal article" date="2020" name="mSystems">
        <title>Genome- and Community-Level Interaction Insights into Carbon Utilization and Element Cycling Functions of Hydrothermarchaeota in Hydrothermal Sediment.</title>
        <authorList>
            <person name="Zhou Z."/>
            <person name="Liu Y."/>
            <person name="Xu W."/>
            <person name="Pan J."/>
            <person name="Luo Z.H."/>
            <person name="Li M."/>
        </authorList>
    </citation>
    <scope>NUCLEOTIDE SEQUENCE [LARGE SCALE GENOMIC DNA]</scope>
    <source>
        <strain evidence="2">HyVt-535</strain>
    </source>
</reference>
<comment type="caution">
    <text evidence="2">The sequence shown here is derived from an EMBL/GenBank/DDBJ whole genome shotgun (WGS) entry which is preliminary data.</text>
</comment>
<dbReference type="EMBL" id="DROM01000221">
    <property type="protein sequence ID" value="HHH13295.1"/>
    <property type="molecule type" value="Genomic_DNA"/>
</dbReference>
<dbReference type="InterPro" id="IPR002545">
    <property type="entry name" value="CheW-lke_dom"/>
</dbReference>
<feature type="domain" description="CheW-like" evidence="1">
    <location>
        <begin position="10"/>
        <end position="155"/>
    </location>
</feature>
<proteinExistence type="predicted"/>
<dbReference type="GO" id="GO:0007165">
    <property type="term" value="P:signal transduction"/>
    <property type="evidence" value="ECO:0007669"/>
    <property type="project" value="InterPro"/>
</dbReference>
<dbReference type="GO" id="GO:0006935">
    <property type="term" value="P:chemotaxis"/>
    <property type="evidence" value="ECO:0007669"/>
    <property type="project" value="InterPro"/>
</dbReference>
<dbReference type="InterPro" id="IPR036061">
    <property type="entry name" value="CheW-like_dom_sf"/>
</dbReference>
<dbReference type="AlphaFoldDB" id="A0A7C5IZ16"/>
<dbReference type="Gene3D" id="2.40.50.180">
    <property type="entry name" value="CheA-289, Domain 4"/>
    <property type="match status" value="1"/>
</dbReference>
<evidence type="ECO:0000313" key="2">
    <source>
        <dbReference type="EMBL" id="HHH13295.1"/>
    </source>
</evidence>
<accession>A0A7C5IZ16</accession>
<protein>
    <submittedName>
        <fullName evidence="2">Chemotaxis protein CheW</fullName>
    </submittedName>
</protein>
<gene>
    <name evidence="2" type="ORF">ENJ98_03580</name>
</gene>
<dbReference type="Proteomes" id="UP000886100">
    <property type="component" value="Unassembled WGS sequence"/>
</dbReference>
<sequence length="161" mass="18054">MGEGVEEVSEVQGLLIPQRQAPLLLPSASVIEIIGYRELVRDEGDAPAWMLGRFEWRHLMLPLISMERLLGVERQQRRGRKRIIVIHVFDDRLEHPFVGVDATGMPRLVNINDASLEVEAGEAWPSDWPVLYKVKIQETEALVPDLDRLGALAASLEQAAA</sequence>
<dbReference type="Pfam" id="PF01584">
    <property type="entry name" value="CheW"/>
    <property type="match status" value="1"/>
</dbReference>
<organism evidence="2">
    <name type="scientific">Thiolapillus brandeum</name>
    <dbReference type="NCBI Taxonomy" id="1076588"/>
    <lineage>
        <taxon>Bacteria</taxon>
        <taxon>Pseudomonadati</taxon>
        <taxon>Pseudomonadota</taxon>
        <taxon>Gammaproteobacteria</taxon>
        <taxon>Chromatiales</taxon>
        <taxon>Sedimenticolaceae</taxon>
        <taxon>Thiolapillus</taxon>
    </lineage>
</organism>